<keyword evidence="11" id="KW-0675">Receptor</keyword>
<dbReference type="GO" id="GO:0006355">
    <property type="term" value="P:regulation of DNA-templated transcription"/>
    <property type="evidence" value="ECO:0007669"/>
    <property type="project" value="InterPro"/>
</dbReference>
<evidence type="ECO:0000313" key="15">
    <source>
        <dbReference type="EMBL" id="AUB41087.1"/>
    </source>
</evidence>
<dbReference type="InterPro" id="IPR029016">
    <property type="entry name" value="GAF-like_dom_sf"/>
</dbReference>
<evidence type="ECO:0000256" key="11">
    <source>
        <dbReference type="ARBA" id="ARBA00023170"/>
    </source>
</evidence>
<evidence type="ECO:0000256" key="1">
    <source>
        <dbReference type="ARBA" id="ARBA00000085"/>
    </source>
</evidence>
<keyword evidence="10" id="KW-0472">Membrane</keyword>
<keyword evidence="16" id="KW-1185">Reference proteome</keyword>
<dbReference type="CDD" id="cd00082">
    <property type="entry name" value="HisKA"/>
    <property type="match status" value="1"/>
</dbReference>
<dbReference type="GO" id="GO:0009881">
    <property type="term" value="F:photoreceptor activity"/>
    <property type="evidence" value="ECO:0007669"/>
    <property type="project" value="UniProtKB-KW"/>
</dbReference>
<comment type="catalytic activity">
    <reaction evidence="1">
        <text>ATP + protein L-histidine = ADP + protein N-phospho-L-histidine.</text>
        <dbReference type="EC" id="2.7.13.3"/>
    </reaction>
</comment>
<dbReference type="GO" id="GO:0000156">
    <property type="term" value="F:phosphorelay response regulator activity"/>
    <property type="evidence" value="ECO:0007669"/>
    <property type="project" value="TreeGrafter"/>
</dbReference>
<dbReference type="PROSITE" id="PS50046">
    <property type="entry name" value="PHYTOCHROME_2"/>
    <property type="match status" value="1"/>
</dbReference>
<feature type="domain" description="Histidine kinase" evidence="14">
    <location>
        <begin position="534"/>
        <end position="799"/>
    </location>
</feature>
<dbReference type="SUPFAM" id="SSF55874">
    <property type="entry name" value="ATPase domain of HSP90 chaperone/DNA topoisomerase II/histidine kinase"/>
    <property type="match status" value="1"/>
</dbReference>
<dbReference type="PANTHER" id="PTHR42878">
    <property type="entry name" value="TWO-COMPONENT HISTIDINE KINASE"/>
    <property type="match status" value="1"/>
</dbReference>
<dbReference type="OrthoDB" id="9760752at2"/>
<dbReference type="SUPFAM" id="SSF55785">
    <property type="entry name" value="PYP-like sensor domain (PAS domain)"/>
    <property type="match status" value="1"/>
</dbReference>
<name>A0A2K8T059_9NOSO</name>
<dbReference type="CDD" id="cd00130">
    <property type="entry name" value="PAS"/>
    <property type="match status" value="1"/>
</dbReference>
<dbReference type="InterPro" id="IPR036890">
    <property type="entry name" value="HATPase_C_sf"/>
</dbReference>
<dbReference type="Pfam" id="PF08446">
    <property type="entry name" value="PAS_2"/>
    <property type="match status" value="1"/>
</dbReference>
<dbReference type="InterPro" id="IPR035965">
    <property type="entry name" value="PAS-like_dom_sf"/>
</dbReference>
<organism evidence="15 16">
    <name type="scientific">Nostoc flagelliforme CCNUN1</name>
    <dbReference type="NCBI Taxonomy" id="2038116"/>
    <lineage>
        <taxon>Bacteria</taxon>
        <taxon>Bacillati</taxon>
        <taxon>Cyanobacteriota</taxon>
        <taxon>Cyanophyceae</taxon>
        <taxon>Nostocales</taxon>
        <taxon>Nostocaceae</taxon>
        <taxon>Nostoc</taxon>
    </lineage>
</organism>
<evidence type="ECO:0000256" key="7">
    <source>
        <dbReference type="ARBA" id="ARBA00022679"/>
    </source>
</evidence>
<keyword evidence="6" id="KW-0716">Sensory transduction</keyword>
<evidence type="ECO:0000256" key="8">
    <source>
        <dbReference type="ARBA" id="ARBA00022777"/>
    </source>
</evidence>
<dbReference type="SUPFAM" id="SSF47384">
    <property type="entry name" value="Homodimeric domain of signal transducing histidine kinase"/>
    <property type="match status" value="1"/>
</dbReference>
<dbReference type="Gene3D" id="3.30.450.20">
    <property type="entry name" value="PAS domain"/>
    <property type="match status" value="1"/>
</dbReference>
<evidence type="ECO:0000256" key="9">
    <source>
        <dbReference type="ARBA" id="ARBA00022991"/>
    </source>
</evidence>
<sequence>MKQPENTTTQATALTNHDRKPIHIPGSIQPHGVLLALNTQLEILQVSNNTQAYLGKEPEDLLGKPLSYLLEAQQIETVKQCLLKKIGSPNACKVSRNTLHQQRDFDAIAHRTEEAVILELEPTDSKSEVSFLDFHALAGEAIAKMQRTSNLLEFLHVVAEEVQKIIGFDRVMVYRFDQSGAGSVLSEVKQEDLSPYLGLHYPATDIPAQARELYTRCFLRFLPDLTAEPVKLLPLENPTTHQHLDLSYSVLRSFDSCCAEYHQNMGVKALLVVSLIQEQKLWGLISCHHLTPKYISYEVRKMCEFLGQIVSSELAHKISYSEWDYKVKLKSLQSDFLESISQADNFIDALIKPEIRLLDLVSASGAAVCLDNEITLVGATPNIHEVRALIEWADIQVNDNLFFTDSLPKLYPEALIFKDTASGLLLLRISKVRRYYILWFRPEVIQTVNWAGNPNESIQTQTDGSLILCPRKSFEQWQETVRLTSLPWETCELESAIALSNAIVGIVLSKADELAKINLELERSNRELASFAYAASHDLKEPLRGIYNFSTVLLEDYAQILDDDGIECLQTVVSLSVRMETLINALLRLSQLGQAQLREQATDLNELVTQVIEVFRASRQDFAFVDIRIPRPLPTVQCDRVLVNEVFSNLLGNAFKYNDKPEQWVEIGYLSQEEEQGAGSRGQGAGSRGQGAGSRGQGAGRAGEDELLIIDQSPIPNPQFPIPNSQFPIFYIRDNGIGIPQHHLETIFRLFKRLHSQEKYGGGAGAGLAIVKKIVELHNGQIWVESTVSVGSIFYFTLE</sequence>
<feature type="domain" description="Phytochrome chromophore attachment site" evidence="13">
    <location>
        <begin position="150"/>
        <end position="308"/>
    </location>
</feature>
<dbReference type="InterPro" id="IPR013515">
    <property type="entry name" value="Phytochrome_cen-reg"/>
</dbReference>
<evidence type="ECO:0000256" key="10">
    <source>
        <dbReference type="ARBA" id="ARBA00023136"/>
    </source>
</evidence>
<dbReference type="InterPro" id="IPR013654">
    <property type="entry name" value="PAS_2"/>
</dbReference>
<dbReference type="SMART" id="SM00387">
    <property type="entry name" value="HATPase_c"/>
    <property type="match status" value="1"/>
</dbReference>
<dbReference type="InterPro" id="IPR003594">
    <property type="entry name" value="HATPase_dom"/>
</dbReference>
<evidence type="ECO:0000259" key="13">
    <source>
        <dbReference type="PROSITE" id="PS50046"/>
    </source>
</evidence>
<dbReference type="RefSeq" id="WP_100901602.1">
    <property type="nucleotide sequence ID" value="NZ_CAWNNC010000001.1"/>
</dbReference>
<dbReference type="AlphaFoldDB" id="A0A2K8T059"/>
<dbReference type="Gene3D" id="3.30.450.270">
    <property type="match status" value="1"/>
</dbReference>
<dbReference type="Gene3D" id="1.10.287.130">
    <property type="match status" value="1"/>
</dbReference>
<dbReference type="Gene3D" id="3.30.450.40">
    <property type="match status" value="1"/>
</dbReference>
<reference evidence="15 16" key="1">
    <citation type="submission" date="2017-11" db="EMBL/GenBank/DDBJ databases">
        <title>Complete genome of a free-living desiccation-tolerant cyanobacterium and its photosynthetic adaptation to extreme terrestrial habitat.</title>
        <authorList>
            <person name="Shang J."/>
        </authorList>
    </citation>
    <scope>NUCLEOTIDE SEQUENCE [LARGE SCALE GENOMIC DNA]</scope>
    <source>
        <strain evidence="15 16">CCNUN1</strain>
    </source>
</reference>
<dbReference type="InterPro" id="IPR003661">
    <property type="entry name" value="HisK_dim/P_dom"/>
</dbReference>
<evidence type="ECO:0000259" key="14">
    <source>
        <dbReference type="PROSITE" id="PS50109"/>
    </source>
</evidence>
<dbReference type="InterPro" id="IPR016132">
    <property type="entry name" value="Phyto_chromo_attachment"/>
</dbReference>
<dbReference type="EC" id="2.7.13.3" evidence="4"/>
<dbReference type="GO" id="GO:0009584">
    <property type="term" value="P:detection of visible light"/>
    <property type="evidence" value="ECO:0007669"/>
    <property type="project" value="InterPro"/>
</dbReference>
<dbReference type="SMART" id="SM00065">
    <property type="entry name" value="GAF"/>
    <property type="match status" value="1"/>
</dbReference>
<dbReference type="InterPro" id="IPR005467">
    <property type="entry name" value="His_kinase_dom"/>
</dbReference>
<evidence type="ECO:0000313" key="16">
    <source>
        <dbReference type="Proteomes" id="UP000232003"/>
    </source>
</evidence>
<evidence type="ECO:0000256" key="12">
    <source>
        <dbReference type="SAM" id="MobiDB-lite"/>
    </source>
</evidence>
<dbReference type="InterPro" id="IPR001294">
    <property type="entry name" value="Phytochrome"/>
</dbReference>
<dbReference type="InterPro" id="IPR003018">
    <property type="entry name" value="GAF"/>
</dbReference>
<accession>A0A2K8T059</accession>
<dbReference type="GO" id="GO:0030295">
    <property type="term" value="F:protein kinase activator activity"/>
    <property type="evidence" value="ECO:0007669"/>
    <property type="project" value="TreeGrafter"/>
</dbReference>
<dbReference type="Pfam" id="PF00360">
    <property type="entry name" value="PHY"/>
    <property type="match status" value="1"/>
</dbReference>
<keyword evidence="9" id="KW-0157">Chromophore</keyword>
<feature type="region of interest" description="Disordered" evidence="12">
    <location>
        <begin position="1"/>
        <end position="23"/>
    </location>
</feature>
<dbReference type="InterPro" id="IPR050351">
    <property type="entry name" value="BphY/WalK/GraS-like"/>
</dbReference>
<dbReference type="GO" id="GO:0016020">
    <property type="term" value="C:membrane"/>
    <property type="evidence" value="ECO:0007669"/>
    <property type="project" value="UniProtKB-SubCell"/>
</dbReference>
<evidence type="ECO:0000256" key="6">
    <source>
        <dbReference type="ARBA" id="ARBA00022606"/>
    </source>
</evidence>
<dbReference type="Proteomes" id="UP000232003">
    <property type="component" value="Chromosome"/>
</dbReference>
<dbReference type="SUPFAM" id="SSF55781">
    <property type="entry name" value="GAF domain-like"/>
    <property type="match status" value="2"/>
</dbReference>
<feature type="region of interest" description="Disordered" evidence="12">
    <location>
        <begin position="675"/>
        <end position="700"/>
    </location>
</feature>
<dbReference type="GO" id="GO:0007234">
    <property type="term" value="P:osmosensory signaling via phosphorelay pathway"/>
    <property type="evidence" value="ECO:0007669"/>
    <property type="project" value="TreeGrafter"/>
</dbReference>
<proteinExistence type="inferred from homology"/>
<dbReference type="Gene3D" id="3.30.565.10">
    <property type="entry name" value="Histidine kinase-like ATPase, C-terminal domain"/>
    <property type="match status" value="1"/>
</dbReference>
<dbReference type="InterPro" id="IPR000014">
    <property type="entry name" value="PAS"/>
</dbReference>
<dbReference type="SMART" id="SM00388">
    <property type="entry name" value="HisKA"/>
    <property type="match status" value="1"/>
</dbReference>
<evidence type="ECO:0000256" key="2">
    <source>
        <dbReference type="ARBA" id="ARBA00006402"/>
    </source>
</evidence>
<gene>
    <name evidence="15" type="ORF">COO91_07130</name>
</gene>
<keyword evidence="8" id="KW-0418">Kinase</keyword>
<comment type="subunit">
    <text evidence="3">Homodimer.</text>
</comment>
<keyword evidence="5" id="KW-0600">Photoreceptor protein</keyword>
<dbReference type="GO" id="GO:0000155">
    <property type="term" value="F:phosphorelay sensor kinase activity"/>
    <property type="evidence" value="ECO:0007669"/>
    <property type="project" value="InterPro"/>
</dbReference>
<evidence type="ECO:0000256" key="3">
    <source>
        <dbReference type="ARBA" id="ARBA00011738"/>
    </source>
</evidence>
<dbReference type="KEGG" id="nfl:COO91_07130"/>
<feature type="compositionally biased region" description="Polar residues" evidence="12">
    <location>
        <begin position="1"/>
        <end position="15"/>
    </location>
</feature>
<dbReference type="InterPro" id="IPR043150">
    <property type="entry name" value="Phytochrome_PHY_sf"/>
</dbReference>
<keyword evidence="7" id="KW-0808">Transferase</keyword>
<protein>
    <recommendedName>
        <fullName evidence="4">histidine kinase</fullName>
        <ecNumber evidence="4">2.7.13.3</ecNumber>
    </recommendedName>
</protein>
<dbReference type="Pfam" id="PF01590">
    <property type="entry name" value="GAF"/>
    <property type="match status" value="1"/>
</dbReference>
<feature type="compositionally biased region" description="Gly residues" evidence="12">
    <location>
        <begin position="679"/>
        <end position="700"/>
    </location>
</feature>
<dbReference type="InterPro" id="IPR036097">
    <property type="entry name" value="HisK_dim/P_sf"/>
</dbReference>
<dbReference type="PANTHER" id="PTHR42878:SF15">
    <property type="entry name" value="BACTERIOPHYTOCHROME"/>
    <property type="match status" value="1"/>
</dbReference>
<dbReference type="PROSITE" id="PS50109">
    <property type="entry name" value="HIS_KIN"/>
    <property type="match status" value="1"/>
</dbReference>
<dbReference type="EMBL" id="CP024785">
    <property type="protein sequence ID" value="AUB41087.1"/>
    <property type="molecule type" value="Genomic_DNA"/>
</dbReference>
<dbReference type="PRINTS" id="PR01033">
    <property type="entry name" value="PHYTOCHROME"/>
</dbReference>
<comment type="similarity">
    <text evidence="2">In the N-terminal section; belongs to the phytochrome family.</text>
</comment>
<evidence type="ECO:0000256" key="5">
    <source>
        <dbReference type="ARBA" id="ARBA00022543"/>
    </source>
</evidence>
<dbReference type="Pfam" id="PF02518">
    <property type="entry name" value="HATPase_c"/>
    <property type="match status" value="1"/>
</dbReference>
<evidence type="ECO:0000256" key="4">
    <source>
        <dbReference type="ARBA" id="ARBA00012438"/>
    </source>
</evidence>
<dbReference type="Pfam" id="PF00512">
    <property type="entry name" value="HisKA"/>
    <property type="match status" value="1"/>
</dbReference>